<dbReference type="InterPro" id="IPR006652">
    <property type="entry name" value="Kelch_1"/>
</dbReference>
<dbReference type="PROSITE" id="PS50089">
    <property type="entry name" value="ZF_RING_2"/>
    <property type="match status" value="1"/>
</dbReference>
<keyword evidence="9" id="KW-1185">Reference proteome</keyword>
<evidence type="ECO:0000256" key="4">
    <source>
        <dbReference type="PROSITE-ProRule" id="PRU00207"/>
    </source>
</evidence>
<dbReference type="InterPro" id="IPR001293">
    <property type="entry name" value="Znf_TRAF"/>
</dbReference>
<dbReference type="EMBL" id="JAPMOS010000038">
    <property type="protein sequence ID" value="KAJ4457849.1"/>
    <property type="molecule type" value="Genomic_DNA"/>
</dbReference>
<dbReference type="Proteomes" id="UP001141327">
    <property type="component" value="Unassembled WGS sequence"/>
</dbReference>
<dbReference type="PROSITE" id="PS50145">
    <property type="entry name" value="ZF_TRAF"/>
    <property type="match status" value="2"/>
</dbReference>
<organism evidence="8 9">
    <name type="scientific">Paratrimastix pyriformis</name>
    <dbReference type="NCBI Taxonomy" id="342808"/>
    <lineage>
        <taxon>Eukaryota</taxon>
        <taxon>Metamonada</taxon>
        <taxon>Preaxostyla</taxon>
        <taxon>Paratrimastigidae</taxon>
        <taxon>Paratrimastix</taxon>
    </lineage>
</organism>
<dbReference type="InterPro" id="IPR015915">
    <property type="entry name" value="Kelch-typ_b-propeller"/>
</dbReference>
<dbReference type="PANTHER" id="PTHR10131:SF94">
    <property type="entry name" value="TNF RECEPTOR-ASSOCIATED FACTOR 4"/>
    <property type="match status" value="1"/>
</dbReference>
<dbReference type="PANTHER" id="PTHR10131">
    <property type="entry name" value="TNF RECEPTOR ASSOCIATED FACTOR"/>
    <property type="match status" value="1"/>
</dbReference>
<feature type="zinc finger region" description="TRAF-type" evidence="4">
    <location>
        <begin position="191"/>
        <end position="235"/>
    </location>
</feature>
<feature type="domain" description="RING-type" evidence="6">
    <location>
        <begin position="48"/>
        <end position="82"/>
    </location>
</feature>
<dbReference type="Pfam" id="PF13445">
    <property type="entry name" value="zf-RING_UBOX"/>
    <property type="match status" value="1"/>
</dbReference>
<dbReference type="InterPro" id="IPR027370">
    <property type="entry name" value="Znf-RING_euk"/>
</dbReference>
<sequence>MFREPLRHPSLRDPLTSRPRPERTVDDEDDDEILLLVEPAPPKSYWECPVCISPFRDPVILGCGHTFCRECCSGETKCPLDRSPVTSLIPNRIVAEVVANLKIHCRYACEQSESGEWSGGSCLPPTSHATWPIMVDIAAGRVVKDGGCPELILLGERERHERECAYAPAACPYSRACPDAVGLLRRDLDRHLLECPSRPTACPQSCGQTLRYCDIDTHIATQCPNTMLPCPNQCTVAAAQPQLRDGAITGGITTPPASPTSQPAVEDELLVLPAGDPLSDGEQEEGGKAGAAPASRPVADGSASNVRMMPRCEIEHHCATECPNAPCRCPNRDTKSADPNKRARAPGGDVPPGAAAAAGDVDADDDHDDGDDDDGPDPARCPTVCLRKDLPAHLAVCGYRLVRCGHAGCPAPAMSANRLSAHEAACPSRVVACPNGCGTQMPQSQIPAHRESTCPQETVACPMARYGCPTGAILRRDLAQHHQENMAAHVGFMMGALERQGRVLDQQQAELAALRGAANTRLRQVGCAISRGAVSLMLRAERPDGTPVTGLQSRLVPTLTARSSLELLEHPGGEYELVLPAQPDGAVSCAFALDGRPIGLEPPQAQQLLAGEAPGAAALLRPFTIPAVQHCCVAVGGEDGTETGLATVERFDLVRGRWDGMPPLHSRRGRLGLLAWGANVFAIGGRGGNSQASITNTIEMANMWDGAKWQVLPTTLSAPRCSMACTVYEDRLVVLGGFQNDRLTTVEQLNLEAYRESPQLLLRNPPRWSALPPLTFARSSHTAQADPRTRSLITIGAGQDSRPSLYRPGFESRCWDGHRSVATCERLDLGSERGWLPLPSLRQARHYVSSVSLSGSIWVLGGACDTTIAQSMERLDPRERAWTLLDARPTPRQGMAIFGVQDEDCLYAVGGYDGHPVALFERFDVRMQRWEQLAPLPTARDTLGAVAFLNMPSPA</sequence>
<proteinExistence type="predicted"/>
<keyword evidence="2 4" id="KW-0863">Zinc-finger</keyword>
<keyword evidence="3 4" id="KW-0862">Zinc</keyword>
<protein>
    <submittedName>
        <fullName evidence="8">Uncharacterized protein</fullName>
    </submittedName>
</protein>
<feature type="domain" description="TRAF-type" evidence="7">
    <location>
        <begin position="421"/>
        <end position="468"/>
    </location>
</feature>
<feature type="compositionally biased region" description="Low complexity" evidence="5">
    <location>
        <begin position="345"/>
        <end position="360"/>
    </location>
</feature>
<feature type="zinc finger region" description="TRAF-type" evidence="4">
    <location>
        <begin position="421"/>
        <end position="468"/>
    </location>
</feature>
<dbReference type="Gene3D" id="2.120.10.80">
    <property type="entry name" value="Kelch-type beta propeller"/>
    <property type="match status" value="2"/>
</dbReference>
<dbReference type="InterPro" id="IPR013083">
    <property type="entry name" value="Znf_RING/FYVE/PHD"/>
</dbReference>
<evidence type="ECO:0000313" key="8">
    <source>
        <dbReference type="EMBL" id="KAJ4457849.1"/>
    </source>
</evidence>
<dbReference type="Gene3D" id="3.30.40.10">
    <property type="entry name" value="Zinc/RING finger domain, C3HC4 (zinc finger)"/>
    <property type="match status" value="5"/>
</dbReference>
<name>A0ABQ8UKM1_9EUKA</name>
<evidence type="ECO:0000259" key="7">
    <source>
        <dbReference type="PROSITE" id="PS50145"/>
    </source>
</evidence>
<feature type="region of interest" description="Disordered" evidence="5">
    <location>
        <begin position="274"/>
        <end position="303"/>
    </location>
</feature>
<feature type="compositionally biased region" description="Basic and acidic residues" evidence="5">
    <location>
        <begin position="1"/>
        <end position="11"/>
    </location>
</feature>
<keyword evidence="1 4" id="KW-0479">Metal-binding</keyword>
<accession>A0ABQ8UKM1</accession>
<dbReference type="InterPro" id="IPR001841">
    <property type="entry name" value="Znf_RING"/>
</dbReference>
<evidence type="ECO:0000256" key="1">
    <source>
        <dbReference type="ARBA" id="ARBA00022723"/>
    </source>
</evidence>
<evidence type="ECO:0000313" key="9">
    <source>
        <dbReference type="Proteomes" id="UP001141327"/>
    </source>
</evidence>
<evidence type="ECO:0000259" key="6">
    <source>
        <dbReference type="PROSITE" id="PS50089"/>
    </source>
</evidence>
<feature type="region of interest" description="Disordered" evidence="5">
    <location>
        <begin position="1"/>
        <end position="30"/>
    </location>
</feature>
<dbReference type="Pfam" id="PF01344">
    <property type="entry name" value="Kelch_1"/>
    <property type="match status" value="2"/>
</dbReference>
<feature type="compositionally biased region" description="Basic and acidic residues" evidence="5">
    <location>
        <begin position="330"/>
        <end position="341"/>
    </location>
</feature>
<dbReference type="Pfam" id="PF02176">
    <property type="entry name" value="zf-TRAF"/>
    <property type="match status" value="1"/>
</dbReference>
<dbReference type="SMART" id="SM00184">
    <property type="entry name" value="RING"/>
    <property type="match status" value="1"/>
</dbReference>
<comment type="caution">
    <text evidence="8">The sequence shown here is derived from an EMBL/GenBank/DDBJ whole genome shotgun (WGS) entry which is preliminary data.</text>
</comment>
<dbReference type="SUPFAM" id="SSF117281">
    <property type="entry name" value="Kelch motif"/>
    <property type="match status" value="2"/>
</dbReference>
<evidence type="ECO:0000256" key="5">
    <source>
        <dbReference type="SAM" id="MobiDB-lite"/>
    </source>
</evidence>
<gene>
    <name evidence="8" type="ORF">PAPYR_6525</name>
</gene>
<reference evidence="8" key="1">
    <citation type="journal article" date="2022" name="bioRxiv">
        <title>Genomics of Preaxostyla Flagellates Illuminates Evolutionary Transitions and the Path Towards Mitochondrial Loss.</title>
        <authorList>
            <person name="Novak L.V.F."/>
            <person name="Treitli S.C."/>
            <person name="Pyrih J."/>
            <person name="Halakuc P."/>
            <person name="Pipaliya S.V."/>
            <person name="Vacek V."/>
            <person name="Brzon O."/>
            <person name="Soukal P."/>
            <person name="Eme L."/>
            <person name="Dacks J.B."/>
            <person name="Karnkowska A."/>
            <person name="Elias M."/>
            <person name="Hampl V."/>
        </authorList>
    </citation>
    <scope>NUCLEOTIDE SEQUENCE</scope>
    <source>
        <strain evidence="8">RCP-MX</strain>
    </source>
</reference>
<feature type="domain" description="TRAF-type" evidence="7">
    <location>
        <begin position="191"/>
        <end position="235"/>
    </location>
</feature>
<dbReference type="SUPFAM" id="SSF57850">
    <property type="entry name" value="RING/U-box"/>
    <property type="match status" value="1"/>
</dbReference>
<evidence type="ECO:0000256" key="2">
    <source>
        <dbReference type="ARBA" id="ARBA00022771"/>
    </source>
</evidence>
<feature type="region of interest" description="Disordered" evidence="5">
    <location>
        <begin position="329"/>
        <end position="376"/>
    </location>
</feature>
<dbReference type="SMART" id="SM00612">
    <property type="entry name" value="Kelch"/>
    <property type="match status" value="5"/>
</dbReference>
<dbReference type="SUPFAM" id="SSF49599">
    <property type="entry name" value="TRAF domain-like"/>
    <property type="match status" value="4"/>
</dbReference>
<evidence type="ECO:0000256" key="3">
    <source>
        <dbReference type="ARBA" id="ARBA00022833"/>
    </source>
</evidence>
<feature type="compositionally biased region" description="Acidic residues" evidence="5">
    <location>
        <begin position="361"/>
        <end position="376"/>
    </location>
</feature>